<dbReference type="RefSeq" id="WP_176279092.1">
    <property type="nucleotide sequence ID" value="NZ_JABWMH010000002.1"/>
</dbReference>
<organism evidence="1 2">
    <name type="scientific">Parasphingorhabdus flavimaris</name>
    <dbReference type="NCBI Taxonomy" id="266812"/>
    <lineage>
        <taxon>Bacteria</taxon>
        <taxon>Pseudomonadati</taxon>
        <taxon>Pseudomonadota</taxon>
        <taxon>Alphaproteobacteria</taxon>
        <taxon>Sphingomonadales</taxon>
        <taxon>Sphingomonadaceae</taxon>
        <taxon>Parasphingorhabdus</taxon>
    </lineage>
</organism>
<name>A0ABX2N1U2_9SPHN</name>
<sequence length="181" mass="20589">MRLNLQSHPITPVSAIDDILVEWSMSETGTIWLRYHASGNVDEVKLPDIQDQPVRMDNLWESTCFELFLSEPRKQRYCEFNFSPSGHWAAYGFPRYRESMEPLALVRSPEIFLDFSDSHIALEVTLALPASWALKELDAGLSAVIEMQNGDKSLWALAHPAARPDFHHRDGFTLKMEAAEG</sequence>
<protein>
    <submittedName>
        <fullName evidence="1">DOMON-like domain-containing protein</fullName>
    </submittedName>
</protein>
<keyword evidence="2" id="KW-1185">Reference proteome</keyword>
<evidence type="ECO:0000313" key="1">
    <source>
        <dbReference type="EMBL" id="NVD27581.1"/>
    </source>
</evidence>
<proteinExistence type="predicted"/>
<reference evidence="1 2" key="1">
    <citation type="submission" date="2020-06" db="EMBL/GenBank/DDBJ databases">
        <authorList>
            <person name="Kim S.-J."/>
            <person name="Park S.-J."/>
        </authorList>
    </citation>
    <scope>NUCLEOTIDE SEQUENCE [LARGE SCALE GENOMIC DNA]</scope>
    <source>
        <strain evidence="1 2">SW-151</strain>
    </source>
</reference>
<dbReference type="Proteomes" id="UP000652427">
    <property type="component" value="Unassembled WGS sequence"/>
</dbReference>
<dbReference type="CDD" id="cd09627">
    <property type="entry name" value="DOMON_murB_like"/>
    <property type="match status" value="1"/>
</dbReference>
<accession>A0ABX2N1U2</accession>
<dbReference type="Gene3D" id="2.60.40.1190">
    <property type="match status" value="1"/>
</dbReference>
<evidence type="ECO:0000313" key="2">
    <source>
        <dbReference type="Proteomes" id="UP000652427"/>
    </source>
</evidence>
<dbReference type="EMBL" id="JABWMH010000002">
    <property type="protein sequence ID" value="NVD27581.1"/>
    <property type="molecule type" value="Genomic_DNA"/>
</dbReference>
<gene>
    <name evidence="1" type="ORF">HUO14_06650</name>
</gene>
<comment type="caution">
    <text evidence="1">The sequence shown here is derived from an EMBL/GenBank/DDBJ whole genome shotgun (WGS) entry which is preliminary data.</text>
</comment>